<dbReference type="GO" id="GO:0004721">
    <property type="term" value="F:phosphoprotein phosphatase activity"/>
    <property type="evidence" value="ECO:0007669"/>
    <property type="project" value="UniProtKB-KW"/>
</dbReference>
<dbReference type="EMBL" id="JALJOV010001035">
    <property type="protein sequence ID" value="KAK9856081.1"/>
    <property type="molecule type" value="Genomic_DNA"/>
</dbReference>
<dbReference type="PROSITE" id="PS50054">
    <property type="entry name" value="TYR_PHOSPHATASE_DUAL"/>
    <property type="match status" value="1"/>
</dbReference>
<evidence type="ECO:0000259" key="5">
    <source>
        <dbReference type="PROSITE" id="PS50056"/>
    </source>
</evidence>
<dbReference type="InterPro" id="IPR000387">
    <property type="entry name" value="Tyr_Pase_dom"/>
</dbReference>
<dbReference type="SUPFAM" id="SSF52799">
    <property type="entry name" value="(Phosphotyrosine protein) phosphatases II"/>
    <property type="match status" value="1"/>
</dbReference>
<dbReference type="SUPFAM" id="SSF55753">
    <property type="entry name" value="Actin depolymerizing proteins"/>
    <property type="match status" value="1"/>
</dbReference>
<dbReference type="PROSITE" id="PS00383">
    <property type="entry name" value="TYR_PHOSPHATASE_1"/>
    <property type="match status" value="1"/>
</dbReference>
<dbReference type="InterPro" id="IPR029006">
    <property type="entry name" value="ADF-H/Gelsolin-like_dom_sf"/>
</dbReference>
<dbReference type="PANTHER" id="PTHR46381">
    <property type="entry name" value="MKPA PROTEIN"/>
    <property type="match status" value="1"/>
</dbReference>
<feature type="compositionally biased region" description="Low complexity" evidence="3">
    <location>
        <begin position="405"/>
        <end position="420"/>
    </location>
</feature>
<gene>
    <name evidence="6" type="ORF">WJX84_008480</name>
</gene>
<dbReference type="CDD" id="cd14498">
    <property type="entry name" value="DSP"/>
    <property type="match status" value="1"/>
</dbReference>
<evidence type="ECO:0000313" key="6">
    <source>
        <dbReference type="EMBL" id="KAK9856081.1"/>
    </source>
</evidence>
<evidence type="ECO:0000313" key="7">
    <source>
        <dbReference type="Proteomes" id="UP001485043"/>
    </source>
</evidence>
<reference evidence="6 7" key="1">
    <citation type="journal article" date="2024" name="Nat. Commun.">
        <title>Phylogenomics reveals the evolutionary origins of lichenization in chlorophyte algae.</title>
        <authorList>
            <person name="Puginier C."/>
            <person name="Libourel C."/>
            <person name="Otte J."/>
            <person name="Skaloud P."/>
            <person name="Haon M."/>
            <person name="Grisel S."/>
            <person name="Petersen M."/>
            <person name="Berrin J.G."/>
            <person name="Delaux P.M."/>
            <person name="Dal Grande F."/>
            <person name="Keller J."/>
        </authorList>
    </citation>
    <scope>NUCLEOTIDE SEQUENCE [LARGE SCALE GENOMIC DNA]</scope>
    <source>
        <strain evidence="6 7">SAG 2523</strain>
    </source>
</reference>
<protein>
    <submittedName>
        <fullName evidence="6">Uncharacterized protein</fullName>
    </submittedName>
</protein>
<dbReference type="PANTHER" id="PTHR46381:SF2">
    <property type="entry name" value="MAP KINASE PHOSPHATASE"/>
    <property type="match status" value="1"/>
</dbReference>
<proteinExistence type="predicted"/>
<dbReference type="SMART" id="SM00195">
    <property type="entry name" value="DSPc"/>
    <property type="match status" value="1"/>
</dbReference>
<comment type="caution">
    <text evidence="6">The sequence shown here is derived from an EMBL/GenBank/DDBJ whole genome shotgun (WGS) entry which is preliminary data.</text>
</comment>
<dbReference type="PROSITE" id="PS50056">
    <property type="entry name" value="TYR_PHOSPHATASE_2"/>
    <property type="match status" value="1"/>
</dbReference>
<dbReference type="Gene3D" id="3.40.20.10">
    <property type="entry name" value="Severin"/>
    <property type="match status" value="1"/>
</dbReference>
<feature type="region of interest" description="Disordered" evidence="3">
    <location>
        <begin position="450"/>
        <end position="535"/>
    </location>
</feature>
<evidence type="ECO:0000256" key="2">
    <source>
        <dbReference type="ARBA" id="ARBA00022912"/>
    </source>
</evidence>
<dbReference type="Proteomes" id="UP001485043">
    <property type="component" value="Unassembled WGS sequence"/>
</dbReference>
<feature type="region of interest" description="Disordered" evidence="3">
    <location>
        <begin position="376"/>
        <end position="434"/>
    </location>
</feature>
<sequence>MLVQHPPGCLFPRFREKFFAAALGSQQEEGTASRRSEQAASVSRGPAHPQIAMPGRQLRMLDLASLPREDAPPNELQARRDKLAFFEHHCSEVADGLMVAGSSVAADSAILRASRVSHILNCVGALLPCHFPKDFTYKVLYLQDAPSQDISCILYEAFDFFEVAMRHGGRVLVHCSQGVSRSAALAIAYLMWQRNEQYDPVFQQVKAIRGVANPNIGFTCQLLTWHKRRQQAIVRPRIYRIAPQSPAAPGHLVPKLLSSDNSILGSPQPGTNFGLDPRGAFVIHSQDHLYVWQGQECHEGMAEAGTRAAERLVRYEGAAEPVISIHQGQEPLQLLSALGVTDGAGLAHVPVQPAYNSDFELYEAALNADPELEEAAAAVAQEHAESRAPPPAVADQQGPSQPAEAASDGSSGSGSSQGDASDGRPLTARMEKKSRNPFACLLRMSGAANLRSKHAGAKDVTEGVAASARSETGQSSTEERPPLSARRPKTPRDEPTPAANEAADAHTSPNQRVRKHARPSELAGPGEYVASNPELTVTERCHSEASSLSMRVPKLNFKGALLKGPR</sequence>
<dbReference type="InterPro" id="IPR020422">
    <property type="entry name" value="TYR_PHOSPHATASE_DUAL_dom"/>
</dbReference>
<dbReference type="AlphaFoldDB" id="A0AAW1SU89"/>
<dbReference type="InterPro" id="IPR000340">
    <property type="entry name" value="Dual-sp_phosphatase_cat-dom"/>
</dbReference>
<dbReference type="Pfam" id="PF00782">
    <property type="entry name" value="DSPc"/>
    <property type="match status" value="1"/>
</dbReference>
<keyword evidence="2" id="KW-0904">Protein phosphatase</keyword>
<feature type="region of interest" description="Disordered" evidence="3">
    <location>
        <begin position="25"/>
        <end position="50"/>
    </location>
</feature>
<dbReference type="InterPro" id="IPR016130">
    <property type="entry name" value="Tyr_Pase_AS"/>
</dbReference>
<feature type="domain" description="Tyrosine-protein phosphatase" evidence="4">
    <location>
        <begin position="89"/>
        <end position="231"/>
    </location>
</feature>
<dbReference type="InterPro" id="IPR029021">
    <property type="entry name" value="Prot-tyrosine_phosphatase-like"/>
</dbReference>
<dbReference type="Gene3D" id="3.90.190.10">
    <property type="entry name" value="Protein tyrosine phosphatase superfamily"/>
    <property type="match status" value="1"/>
</dbReference>
<evidence type="ECO:0000256" key="3">
    <source>
        <dbReference type="SAM" id="MobiDB-lite"/>
    </source>
</evidence>
<feature type="domain" description="Tyrosine specific protein phosphatases" evidence="5">
    <location>
        <begin position="133"/>
        <end position="209"/>
    </location>
</feature>
<keyword evidence="1" id="KW-0378">Hydrolase</keyword>
<evidence type="ECO:0000256" key="1">
    <source>
        <dbReference type="ARBA" id="ARBA00022801"/>
    </source>
</evidence>
<organism evidence="6 7">
    <name type="scientific">Apatococcus fuscideae</name>
    <dbReference type="NCBI Taxonomy" id="2026836"/>
    <lineage>
        <taxon>Eukaryota</taxon>
        <taxon>Viridiplantae</taxon>
        <taxon>Chlorophyta</taxon>
        <taxon>core chlorophytes</taxon>
        <taxon>Trebouxiophyceae</taxon>
        <taxon>Chlorellales</taxon>
        <taxon>Chlorellaceae</taxon>
        <taxon>Apatococcus</taxon>
    </lineage>
</organism>
<accession>A0AAW1SU89</accession>
<evidence type="ECO:0000259" key="4">
    <source>
        <dbReference type="PROSITE" id="PS50054"/>
    </source>
</evidence>
<keyword evidence="7" id="KW-1185">Reference proteome</keyword>
<name>A0AAW1SU89_9CHLO</name>